<dbReference type="NCBIfam" id="NF033550">
    <property type="entry name" value="transpos_ISL3"/>
    <property type="match status" value="1"/>
</dbReference>
<feature type="domain" description="Transposase IS204/IS1001/IS1096/IS1165 DDE" evidence="2">
    <location>
        <begin position="47"/>
        <end position="285"/>
    </location>
</feature>
<feature type="region of interest" description="Disordered" evidence="1">
    <location>
        <begin position="294"/>
        <end position="330"/>
    </location>
</feature>
<name>A0A7I7Z2X5_9MYCO</name>
<dbReference type="EMBL" id="AP022614">
    <property type="protein sequence ID" value="BBZ47574.1"/>
    <property type="molecule type" value="Genomic_DNA"/>
</dbReference>
<evidence type="ECO:0000256" key="1">
    <source>
        <dbReference type="SAM" id="MobiDB-lite"/>
    </source>
</evidence>
<dbReference type="Pfam" id="PF01610">
    <property type="entry name" value="DDE_Tnp_ISL3"/>
    <property type="match status" value="1"/>
</dbReference>
<sequence>MIDRTTISAIAAELGVSWHTVSSIAMRATAGLIATTGPDRLAGVTVIGVDEHRWAPRRRGTEGFVTLIIDLTPTHDQTGPARLLDLVEGRSATALATWLAAQPTDFARAVEVIAMDGFAGYKTAATEVIPDAVTVMDPFHVVALAGTKLDLIRQRIQQQTLGRRGHTGDPLYGIRRIARTRLQLLSPRQYTRLTEVLDGDDHLAVKVAWLIYQKIIAAYADPNRRHGKKAMTRLIESIRRGVPAGLEEIAQLGRTLSRRRADILAFFDHHVSNGPTEAINGRLEVGAAYPPDWRRSPNSAARYRAAAPTSWPSSTTTSPTDPPRPSTAAWKHCAATPSDSATSPTTVGAHYYTAEHSTNLSMHSELRRAIKPIGYGAGRDGQRRRLYDEPMTPLDRLLAAGVLSPAQESELLAYRDTLNPAAIARQIADLQAALLRLAKNKTEHLYLAAIPTALPEVRSGIRIQNKTAS</sequence>
<feature type="compositionally biased region" description="Low complexity" evidence="1">
    <location>
        <begin position="305"/>
        <end position="319"/>
    </location>
</feature>
<reference evidence="3 4" key="1">
    <citation type="journal article" date="2019" name="Emerg. Microbes Infect.">
        <title>Comprehensive subspecies identification of 175 nontuberculous mycobacteria species based on 7547 genomic profiles.</title>
        <authorList>
            <person name="Matsumoto Y."/>
            <person name="Kinjo T."/>
            <person name="Motooka D."/>
            <person name="Nabeya D."/>
            <person name="Jung N."/>
            <person name="Uechi K."/>
            <person name="Horii T."/>
            <person name="Iida T."/>
            <person name="Fujita J."/>
            <person name="Nakamura S."/>
        </authorList>
    </citation>
    <scope>NUCLEOTIDE SEQUENCE [LARGE SCALE GENOMIC DNA]</scope>
    <source>
        <strain evidence="3 4">JCM 14742</strain>
    </source>
</reference>
<dbReference type="Proteomes" id="UP000467105">
    <property type="component" value="Chromosome"/>
</dbReference>
<evidence type="ECO:0000259" key="2">
    <source>
        <dbReference type="Pfam" id="PF01610"/>
    </source>
</evidence>
<protein>
    <recommendedName>
        <fullName evidence="2">Transposase IS204/IS1001/IS1096/IS1165 DDE domain-containing protein</fullName>
    </recommendedName>
</protein>
<dbReference type="InterPro" id="IPR047951">
    <property type="entry name" value="Transpos_ISL3"/>
</dbReference>
<dbReference type="PANTHER" id="PTHR33498:SF1">
    <property type="entry name" value="TRANSPOSASE FOR INSERTION SEQUENCE ELEMENT IS1557"/>
    <property type="match status" value="1"/>
</dbReference>
<keyword evidence="4" id="KW-1185">Reference proteome</keyword>
<dbReference type="PANTHER" id="PTHR33498">
    <property type="entry name" value="TRANSPOSASE FOR INSERTION SEQUENCE ELEMENT IS1557"/>
    <property type="match status" value="1"/>
</dbReference>
<organism evidence="3 4">
    <name type="scientific">Mycobacterium parmense</name>
    <dbReference type="NCBI Taxonomy" id="185642"/>
    <lineage>
        <taxon>Bacteria</taxon>
        <taxon>Bacillati</taxon>
        <taxon>Actinomycetota</taxon>
        <taxon>Actinomycetes</taxon>
        <taxon>Mycobacteriales</taxon>
        <taxon>Mycobacteriaceae</taxon>
        <taxon>Mycobacterium</taxon>
        <taxon>Mycobacterium simiae complex</taxon>
    </lineage>
</organism>
<proteinExistence type="predicted"/>
<gene>
    <name evidence="3" type="ORF">MPRM_48550</name>
</gene>
<accession>A0A7I7Z2X5</accession>
<dbReference type="AlphaFoldDB" id="A0A7I7Z2X5"/>
<evidence type="ECO:0000313" key="3">
    <source>
        <dbReference type="EMBL" id="BBZ47574.1"/>
    </source>
</evidence>
<evidence type="ECO:0000313" key="4">
    <source>
        <dbReference type="Proteomes" id="UP000467105"/>
    </source>
</evidence>
<dbReference type="InterPro" id="IPR002560">
    <property type="entry name" value="Transposase_DDE"/>
</dbReference>